<comment type="caution">
    <text evidence="1">The sequence shown here is derived from an EMBL/GenBank/DDBJ whole genome shotgun (WGS) entry which is preliminary data.</text>
</comment>
<dbReference type="RefSeq" id="WP_377150795.1">
    <property type="nucleotide sequence ID" value="NZ_JBHSAF010000002.1"/>
</dbReference>
<evidence type="ECO:0000313" key="2">
    <source>
        <dbReference type="Proteomes" id="UP001595692"/>
    </source>
</evidence>
<reference evidence="2" key="1">
    <citation type="journal article" date="2019" name="Int. J. Syst. Evol. Microbiol.">
        <title>The Global Catalogue of Microorganisms (GCM) 10K type strain sequencing project: providing services to taxonomists for standard genome sequencing and annotation.</title>
        <authorList>
            <consortium name="The Broad Institute Genomics Platform"/>
            <consortium name="The Broad Institute Genome Sequencing Center for Infectious Disease"/>
            <person name="Wu L."/>
            <person name="Ma J."/>
        </authorList>
    </citation>
    <scope>NUCLEOTIDE SEQUENCE [LARGE SCALE GENOMIC DNA]</scope>
    <source>
        <strain evidence="2">CCUG 54939</strain>
    </source>
</reference>
<name>A0ABV8CKI3_9GAMM</name>
<evidence type="ECO:0008006" key="3">
    <source>
        <dbReference type="Google" id="ProtNLM"/>
    </source>
</evidence>
<gene>
    <name evidence="1" type="ORF">ACFOSS_04125</name>
</gene>
<dbReference type="EMBL" id="JBHSAF010000002">
    <property type="protein sequence ID" value="MFC3912659.1"/>
    <property type="molecule type" value="Genomic_DNA"/>
</dbReference>
<accession>A0ABV8CKI3</accession>
<dbReference type="Proteomes" id="UP001595692">
    <property type="component" value="Unassembled WGS sequence"/>
</dbReference>
<evidence type="ECO:0000313" key="1">
    <source>
        <dbReference type="EMBL" id="MFC3912659.1"/>
    </source>
</evidence>
<keyword evidence="2" id="KW-1185">Reference proteome</keyword>
<sequence length="139" mass="15868">MTVRHGEWDFHAAPPLLQVELRGAVNLQGAQQHIAALRAVLLEAPEEYRVMLVHMEQWLFSTNDAPDEFQQFHYWLADKTAVRDCLYIIGGQRLKRDFIELGWPAHSPIRRHYLSCGAQSQAVLQEHGVVLASRLAAED</sequence>
<organism evidence="1 2">
    <name type="scientific">Pseudaeromonas sharmana</name>
    <dbReference type="NCBI Taxonomy" id="328412"/>
    <lineage>
        <taxon>Bacteria</taxon>
        <taxon>Pseudomonadati</taxon>
        <taxon>Pseudomonadota</taxon>
        <taxon>Gammaproteobacteria</taxon>
        <taxon>Aeromonadales</taxon>
        <taxon>Aeromonadaceae</taxon>
        <taxon>Pseudaeromonas</taxon>
    </lineage>
</organism>
<protein>
    <recommendedName>
        <fullName evidence="3">STAS/SEC14 domain-containing protein</fullName>
    </recommendedName>
</protein>
<proteinExistence type="predicted"/>